<dbReference type="AlphaFoldDB" id="A0AAW5PG88"/>
<keyword evidence="3" id="KW-0645">Protease</keyword>
<dbReference type="GO" id="GO:0080120">
    <property type="term" value="P:CAAX-box protein maturation"/>
    <property type="evidence" value="ECO:0007669"/>
    <property type="project" value="UniProtKB-ARBA"/>
</dbReference>
<keyword evidence="1" id="KW-0812">Transmembrane</keyword>
<keyword evidence="3" id="KW-0378">Hydrolase</keyword>
<evidence type="ECO:0000313" key="4">
    <source>
        <dbReference type="Proteomes" id="UP001320691"/>
    </source>
</evidence>
<evidence type="ECO:0000313" key="3">
    <source>
        <dbReference type="EMBL" id="MCS4279016.1"/>
    </source>
</evidence>
<dbReference type="InterPro" id="IPR003675">
    <property type="entry name" value="Rce1/LyrA-like_dom"/>
</dbReference>
<feature type="domain" description="CAAX prenyl protease 2/Lysostaphin resistance protein A-like" evidence="2">
    <location>
        <begin position="115"/>
        <end position="211"/>
    </location>
</feature>
<evidence type="ECO:0000259" key="2">
    <source>
        <dbReference type="Pfam" id="PF02517"/>
    </source>
</evidence>
<protein>
    <submittedName>
        <fullName evidence="3">Membrane protease YdiL (CAAX protease family)</fullName>
    </submittedName>
</protein>
<feature type="transmembrane region" description="Helical" evidence="1">
    <location>
        <begin position="224"/>
        <end position="246"/>
    </location>
</feature>
<feature type="transmembrane region" description="Helical" evidence="1">
    <location>
        <begin position="44"/>
        <end position="64"/>
    </location>
</feature>
<feature type="transmembrane region" description="Helical" evidence="1">
    <location>
        <begin position="85"/>
        <end position="103"/>
    </location>
</feature>
<keyword evidence="1" id="KW-1133">Transmembrane helix</keyword>
<dbReference type="Proteomes" id="UP001320691">
    <property type="component" value="Unassembled WGS sequence"/>
</dbReference>
<accession>A0AAW5PG88</accession>
<feature type="transmembrane region" description="Helical" evidence="1">
    <location>
        <begin position="171"/>
        <end position="192"/>
    </location>
</feature>
<dbReference type="Pfam" id="PF02517">
    <property type="entry name" value="Rce1-like"/>
    <property type="match status" value="1"/>
</dbReference>
<organism evidence="3 4">
    <name type="scientific">Stenotrophomonas rhizophila</name>
    <dbReference type="NCBI Taxonomy" id="216778"/>
    <lineage>
        <taxon>Bacteria</taxon>
        <taxon>Pseudomonadati</taxon>
        <taxon>Pseudomonadota</taxon>
        <taxon>Gammaproteobacteria</taxon>
        <taxon>Lysobacterales</taxon>
        <taxon>Lysobacteraceae</taxon>
        <taxon>Stenotrophomonas</taxon>
    </lineage>
</organism>
<name>A0AAW5PG88_9GAMM</name>
<gene>
    <name evidence="3" type="ORF">M2412_000983</name>
</gene>
<keyword evidence="1" id="KW-0472">Membrane</keyword>
<reference evidence="3" key="1">
    <citation type="submission" date="2022-08" db="EMBL/GenBank/DDBJ databases">
        <title>Genomic analyses of the natural microbiome of Caenorhabditis elegans.</title>
        <authorList>
            <person name="Samuel B."/>
        </authorList>
    </citation>
    <scope>NUCLEOTIDE SEQUENCE</scope>
    <source>
        <strain evidence="3">BIGb0277</strain>
    </source>
</reference>
<feature type="transmembrane region" description="Helical" evidence="1">
    <location>
        <begin position="12"/>
        <end position="32"/>
    </location>
</feature>
<dbReference type="EMBL" id="JANUEK010000002">
    <property type="protein sequence ID" value="MCS4279016.1"/>
    <property type="molecule type" value="Genomic_DNA"/>
</dbReference>
<comment type="caution">
    <text evidence="3">The sequence shown here is derived from an EMBL/GenBank/DDBJ whole genome shotgun (WGS) entry which is preliminary data.</text>
</comment>
<dbReference type="GO" id="GO:0006508">
    <property type="term" value="P:proteolysis"/>
    <property type="evidence" value="ECO:0007669"/>
    <property type="project" value="UniProtKB-KW"/>
</dbReference>
<proteinExistence type="predicted"/>
<sequence>MAEATIRIRPRWWIGVVVFLAYSAWVTSVWIWRGIDYRDIGGESTLLSAVIQPLGIAAVLLTIFNTWAGWWRLTLFETSRLRRPMLFLLLLVPMLAFITALIWTTDYRGISTRHLWLIAAGTLLVGFCEEMTTRGVLLVALRGSTRSEAWAWFGSCALFGLLHATNGFFGVGALALVQVLLAFCVGTGLYLLRRFSGTLLLPMLVHAAWDFSTLASGLDDVPTTLFAFSMMAATYLLSLVLAIVVLRQKDGSRNGSSG</sequence>
<evidence type="ECO:0000256" key="1">
    <source>
        <dbReference type="SAM" id="Phobius"/>
    </source>
</evidence>
<dbReference type="RefSeq" id="WP_259259779.1">
    <property type="nucleotide sequence ID" value="NZ_JANUEK010000002.1"/>
</dbReference>
<dbReference type="GO" id="GO:0004175">
    <property type="term" value="F:endopeptidase activity"/>
    <property type="evidence" value="ECO:0007669"/>
    <property type="project" value="UniProtKB-ARBA"/>
</dbReference>